<feature type="transmembrane region" description="Helical" evidence="1">
    <location>
        <begin position="12"/>
        <end position="31"/>
    </location>
</feature>
<dbReference type="Pfam" id="PF00174">
    <property type="entry name" value="Oxidored_molyb"/>
    <property type="match status" value="1"/>
</dbReference>
<gene>
    <name evidence="3" type="ORF">H9L42_08950</name>
</gene>
<sequence length="178" mass="20243">MIQQRKLKIKGIYLLIGFMLLCLIAGIAAWWNLSQQDHQADGYSVAVARNGETVKTFTLKEIENMPYKKLYAKLQSAQHENAEGTFRGPELRDVLNRADKRLLKECRTFICVAGDGYSSALSREEIQQKDYAIVAYEKDGKPFEHFNEGGEGPMRMLVAGDSFGNRSTKFLVRIECRE</sequence>
<dbReference type="EMBL" id="JACRYT010000008">
    <property type="protein sequence ID" value="MBC6679956.1"/>
    <property type="molecule type" value="Genomic_DNA"/>
</dbReference>
<accession>A0A923NL44</accession>
<dbReference type="SUPFAM" id="SSF56524">
    <property type="entry name" value="Oxidoreductase molybdopterin-binding domain"/>
    <property type="match status" value="1"/>
</dbReference>
<evidence type="ECO:0000256" key="1">
    <source>
        <dbReference type="SAM" id="Phobius"/>
    </source>
</evidence>
<keyword evidence="1" id="KW-0472">Membrane</keyword>
<dbReference type="Proteomes" id="UP000602647">
    <property type="component" value="Unassembled WGS sequence"/>
</dbReference>
<keyword evidence="1" id="KW-0812">Transmembrane</keyword>
<keyword evidence="1" id="KW-1133">Transmembrane helix</keyword>
<protein>
    <submittedName>
        <fullName evidence="3">Molybdopterin-dependent oxidoreductase</fullName>
    </submittedName>
</protein>
<evidence type="ECO:0000259" key="2">
    <source>
        <dbReference type="Pfam" id="PF00174"/>
    </source>
</evidence>
<name>A0A923NL44_9FIRM</name>
<reference evidence="3" key="1">
    <citation type="submission" date="2020-08" db="EMBL/GenBank/DDBJ databases">
        <title>Genome public.</title>
        <authorList>
            <person name="Liu C."/>
            <person name="Sun Q."/>
        </authorList>
    </citation>
    <scope>NUCLEOTIDE SEQUENCE</scope>
    <source>
        <strain evidence="3">BX12</strain>
    </source>
</reference>
<organism evidence="3 4">
    <name type="scientific">Zhenpiania hominis</name>
    <dbReference type="NCBI Taxonomy" id="2763644"/>
    <lineage>
        <taxon>Bacteria</taxon>
        <taxon>Bacillati</taxon>
        <taxon>Bacillota</taxon>
        <taxon>Clostridia</taxon>
        <taxon>Peptostreptococcales</taxon>
        <taxon>Anaerovoracaceae</taxon>
        <taxon>Zhenpiania</taxon>
    </lineage>
</organism>
<dbReference type="InterPro" id="IPR000572">
    <property type="entry name" value="OxRdtase_Mopterin-bd_dom"/>
</dbReference>
<evidence type="ECO:0000313" key="3">
    <source>
        <dbReference type="EMBL" id="MBC6679956.1"/>
    </source>
</evidence>
<feature type="domain" description="Oxidoreductase molybdopterin-binding" evidence="2">
    <location>
        <begin position="38"/>
        <end position="177"/>
    </location>
</feature>
<evidence type="ECO:0000313" key="4">
    <source>
        <dbReference type="Proteomes" id="UP000602647"/>
    </source>
</evidence>
<keyword evidence="4" id="KW-1185">Reference proteome</keyword>
<dbReference type="InterPro" id="IPR036374">
    <property type="entry name" value="OxRdtase_Mopterin-bd_sf"/>
</dbReference>
<comment type="caution">
    <text evidence="3">The sequence shown here is derived from an EMBL/GenBank/DDBJ whole genome shotgun (WGS) entry which is preliminary data.</text>
</comment>
<dbReference type="RefSeq" id="WP_187303060.1">
    <property type="nucleotide sequence ID" value="NZ_JACRYT010000008.1"/>
</dbReference>
<dbReference type="Gene3D" id="3.90.420.10">
    <property type="entry name" value="Oxidoreductase, molybdopterin-binding domain"/>
    <property type="match status" value="1"/>
</dbReference>
<proteinExistence type="predicted"/>
<dbReference type="AlphaFoldDB" id="A0A923NL44"/>